<organism evidence="1 2">
    <name type="scientific">Candidatus Hakubella thermalkaliphila</name>
    <dbReference type="NCBI Taxonomy" id="2754717"/>
    <lineage>
        <taxon>Bacteria</taxon>
        <taxon>Bacillati</taxon>
        <taxon>Actinomycetota</taxon>
        <taxon>Actinomycetota incertae sedis</taxon>
        <taxon>Candidatus Hakubellales</taxon>
        <taxon>Candidatus Hakubellaceae</taxon>
        <taxon>Candidatus Hakubella</taxon>
    </lineage>
</organism>
<gene>
    <name evidence="1" type="ORF">HKBW3S43_01413</name>
</gene>
<dbReference type="EMBL" id="BLSB01000155">
    <property type="protein sequence ID" value="GFP35624.1"/>
    <property type="molecule type" value="Genomic_DNA"/>
</dbReference>
<evidence type="ECO:0000313" key="1">
    <source>
        <dbReference type="EMBL" id="GFP35624.1"/>
    </source>
</evidence>
<protein>
    <submittedName>
        <fullName evidence="1">Uncharacterized protein</fullName>
    </submittedName>
</protein>
<accession>A0A6V8PUP8</accession>
<sequence>MAVTNDNGRLVGVAIVQRPSNRKNLLQITTGDLLESPVVVMESLPQLPSSFARASSTL</sequence>
<proteinExistence type="predicted"/>
<reference evidence="1 2" key="1">
    <citation type="journal article" date="2020" name="Front. Microbiol.">
        <title>Single-cell genomics of novel Actinobacteria with the Wood-Ljungdahl pathway discovered in a serpentinizing system.</title>
        <authorList>
            <person name="Merino N."/>
            <person name="Kawai M."/>
            <person name="Boyd E.S."/>
            <person name="Colman D.R."/>
            <person name="McGlynn S.E."/>
            <person name="Nealson K.H."/>
            <person name="Kurokawa K."/>
            <person name="Hongoh Y."/>
        </authorList>
    </citation>
    <scope>NUCLEOTIDE SEQUENCE [LARGE SCALE GENOMIC DNA]</scope>
    <source>
        <strain evidence="1 2">S43</strain>
    </source>
</reference>
<dbReference type="Proteomes" id="UP000576480">
    <property type="component" value="Unassembled WGS sequence"/>
</dbReference>
<dbReference type="AlphaFoldDB" id="A0A6V8PUP8"/>
<comment type="caution">
    <text evidence="1">The sequence shown here is derived from an EMBL/GenBank/DDBJ whole genome shotgun (WGS) entry which is preliminary data.</text>
</comment>
<evidence type="ECO:0000313" key="2">
    <source>
        <dbReference type="Proteomes" id="UP000576480"/>
    </source>
</evidence>
<name>A0A6V8PUP8_9ACTN</name>